<gene>
    <name evidence="2" type="ORF">FHS79_003550</name>
</gene>
<feature type="transmembrane region" description="Helical" evidence="1">
    <location>
        <begin position="217"/>
        <end position="241"/>
    </location>
</feature>
<dbReference type="RefSeq" id="WP_184202980.1">
    <property type="nucleotide sequence ID" value="NZ_JACIIV010000043.1"/>
</dbReference>
<keyword evidence="3" id="KW-1185">Reference proteome</keyword>
<comment type="caution">
    <text evidence="2">The sequence shown here is derived from an EMBL/GenBank/DDBJ whole genome shotgun (WGS) entry which is preliminary data.</text>
</comment>
<accession>A0A841L8J0</accession>
<sequence length="458" mass="50604">MTMLLQEWRITWRVPMFRWACLALALLTIACLWNGQRFKADRDAQVRAEIERSVAKRSADRETLLRVEAGREPPPFWGAGEPNIADWNAARPSGPLAALSFGREDIQPFSANVSLFMVRADNLFRKFEFGSTYALAAGRFDAGFLVVLLLPLALLMLTYNVVAEERETGRLRLAAIQSSAFGRRLALRLLLRALPVFACLLVIAAAALLWGAPGGRLAVWTGSATLYLFFWLGVAAITAGLPWRQHVLALAGAGIWLVIAVLLPAMGGAIAEMIAPGPSAFVEINHVREASNRANLRINETLKGYVTEHPELQGDNDEYWPAKLYAAQRVVEAEVGPVLANRAVIQARHDLWTNQLRFLSPTAALDQVLTDAAGTGRKRQQAYVDQAQGFLRHWGTVLSPMIFRQTRLTSADTERLPVFSFQEPNPPTQLIGSSLLYLLGAAGLALAWGYRKIVRLDR</sequence>
<dbReference type="Proteomes" id="UP000538147">
    <property type="component" value="Unassembled WGS sequence"/>
</dbReference>
<dbReference type="InterPro" id="IPR021913">
    <property type="entry name" value="DUF3526"/>
</dbReference>
<keyword evidence="1" id="KW-1133">Transmembrane helix</keyword>
<dbReference type="Pfam" id="PF12040">
    <property type="entry name" value="DUF3526"/>
    <property type="match status" value="1"/>
</dbReference>
<feature type="transmembrane region" description="Helical" evidence="1">
    <location>
        <begin position="189"/>
        <end position="211"/>
    </location>
</feature>
<name>A0A841L8J0_9SPHN</name>
<evidence type="ECO:0000313" key="2">
    <source>
        <dbReference type="EMBL" id="MBB6229349.1"/>
    </source>
</evidence>
<protein>
    <submittedName>
        <fullName evidence="2">ABC-2 type transport system permease protein</fullName>
    </submittedName>
</protein>
<evidence type="ECO:0000256" key="1">
    <source>
        <dbReference type="SAM" id="Phobius"/>
    </source>
</evidence>
<evidence type="ECO:0000313" key="3">
    <source>
        <dbReference type="Proteomes" id="UP000538147"/>
    </source>
</evidence>
<organism evidence="2 3">
    <name type="scientific">Polymorphobacter multimanifer</name>
    <dbReference type="NCBI Taxonomy" id="1070431"/>
    <lineage>
        <taxon>Bacteria</taxon>
        <taxon>Pseudomonadati</taxon>
        <taxon>Pseudomonadota</taxon>
        <taxon>Alphaproteobacteria</taxon>
        <taxon>Sphingomonadales</taxon>
        <taxon>Sphingosinicellaceae</taxon>
        <taxon>Polymorphobacter</taxon>
    </lineage>
</organism>
<feature type="transmembrane region" description="Helical" evidence="1">
    <location>
        <begin position="430"/>
        <end position="450"/>
    </location>
</feature>
<keyword evidence="1" id="KW-0472">Membrane</keyword>
<feature type="transmembrane region" description="Helical" evidence="1">
    <location>
        <begin position="142"/>
        <end position="162"/>
    </location>
</feature>
<proteinExistence type="predicted"/>
<keyword evidence="1" id="KW-0812">Transmembrane</keyword>
<dbReference type="AlphaFoldDB" id="A0A841L8J0"/>
<dbReference type="EMBL" id="JACIIV010000043">
    <property type="protein sequence ID" value="MBB6229349.1"/>
    <property type="molecule type" value="Genomic_DNA"/>
</dbReference>
<reference evidence="2 3" key="1">
    <citation type="submission" date="2020-08" db="EMBL/GenBank/DDBJ databases">
        <title>Genomic Encyclopedia of Type Strains, Phase IV (KMG-IV): sequencing the most valuable type-strain genomes for metagenomic binning, comparative biology and taxonomic classification.</title>
        <authorList>
            <person name="Goeker M."/>
        </authorList>
    </citation>
    <scope>NUCLEOTIDE SEQUENCE [LARGE SCALE GENOMIC DNA]</scope>
    <source>
        <strain evidence="2 3">DSM 102189</strain>
    </source>
</reference>
<feature type="transmembrane region" description="Helical" evidence="1">
    <location>
        <begin position="248"/>
        <end position="271"/>
    </location>
</feature>